<protein>
    <recommendedName>
        <fullName evidence="7">Lipopolysaccharide assembly protein A domain-containing protein</fullName>
    </recommendedName>
</protein>
<evidence type="ECO:0000313" key="9">
    <source>
        <dbReference type="Proteomes" id="UP000010482"/>
    </source>
</evidence>
<feature type="domain" description="Lipopolysaccharide assembly protein A" evidence="7">
    <location>
        <begin position="22"/>
        <end position="86"/>
    </location>
</feature>
<evidence type="ECO:0000256" key="4">
    <source>
        <dbReference type="ARBA" id="ARBA00023136"/>
    </source>
</evidence>
<dbReference type="OrthoDB" id="530861at2"/>
<dbReference type="AlphaFoldDB" id="K9YUL1"/>
<dbReference type="EMBL" id="CP003944">
    <property type="protein sequence ID" value="AFZ50616.1"/>
    <property type="molecule type" value="Genomic_DNA"/>
</dbReference>
<sequence>MRILNFVVIFASGLALVLFSIENTGLTTIQVIPGYQVQAPLAIELILAMGIGATLAWLYMIWSRLTYQISSFGKERELKKKEKEIETLSQDLENYKIQLEDQQKRLPQGEETSEVKNSNES</sequence>
<gene>
    <name evidence="8" type="ORF">Dacsa_1968</name>
</gene>
<dbReference type="InterPro" id="IPR010445">
    <property type="entry name" value="LapA_dom"/>
</dbReference>
<dbReference type="GO" id="GO:0005886">
    <property type="term" value="C:plasma membrane"/>
    <property type="evidence" value="ECO:0007669"/>
    <property type="project" value="InterPro"/>
</dbReference>
<feature type="transmembrane region" description="Helical" evidence="6">
    <location>
        <begin position="37"/>
        <end position="62"/>
    </location>
</feature>
<reference evidence="8" key="1">
    <citation type="submission" date="2012-04" db="EMBL/GenBank/DDBJ databases">
        <title>Finished genome of Dactylococcopsis salina PCC 8305.</title>
        <authorList>
            <consortium name="US DOE Joint Genome Institute"/>
            <person name="Gugger M."/>
            <person name="Coursin T."/>
            <person name="Rippka R."/>
            <person name="Tandeau De Marsac N."/>
            <person name="Huntemann M."/>
            <person name="Wei C.-L."/>
            <person name="Han J."/>
            <person name="Detter J.C."/>
            <person name="Han C."/>
            <person name="Tapia R."/>
            <person name="Daligault H."/>
            <person name="Chen A."/>
            <person name="Krypides N."/>
            <person name="Mavromatis K."/>
            <person name="Markowitz V."/>
            <person name="Szeto E."/>
            <person name="Ivanova N."/>
            <person name="Ovchinnikova G."/>
            <person name="Pagani I."/>
            <person name="Pati A."/>
            <person name="Goodwin L."/>
            <person name="Peters L."/>
            <person name="Pitluck S."/>
            <person name="Woyke T."/>
            <person name="Kerfeld C."/>
        </authorList>
    </citation>
    <scope>NUCLEOTIDE SEQUENCE [LARGE SCALE GENOMIC DNA]</scope>
    <source>
        <strain evidence="8">PCC 8305</strain>
    </source>
</reference>
<evidence type="ECO:0000256" key="1">
    <source>
        <dbReference type="ARBA" id="ARBA00022475"/>
    </source>
</evidence>
<dbReference type="HOGENOM" id="CLU_144217_1_0_3"/>
<keyword evidence="5" id="KW-0175">Coiled coil</keyword>
<keyword evidence="9" id="KW-1185">Reference proteome</keyword>
<evidence type="ECO:0000256" key="6">
    <source>
        <dbReference type="SAM" id="Phobius"/>
    </source>
</evidence>
<dbReference type="eggNOG" id="COG5416">
    <property type="taxonomic scope" value="Bacteria"/>
</dbReference>
<evidence type="ECO:0000256" key="2">
    <source>
        <dbReference type="ARBA" id="ARBA00022692"/>
    </source>
</evidence>
<keyword evidence="2 6" id="KW-0812">Transmembrane</keyword>
<proteinExistence type="predicted"/>
<dbReference type="STRING" id="13035.Dacsa_1968"/>
<keyword evidence="4 6" id="KW-0472">Membrane</keyword>
<evidence type="ECO:0000256" key="3">
    <source>
        <dbReference type="ARBA" id="ARBA00022989"/>
    </source>
</evidence>
<dbReference type="Proteomes" id="UP000010482">
    <property type="component" value="Chromosome"/>
</dbReference>
<dbReference type="Pfam" id="PF06305">
    <property type="entry name" value="LapA_dom"/>
    <property type="match status" value="1"/>
</dbReference>
<keyword evidence="1" id="KW-1003">Cell membrane</keyword>
<dbReference type="RefSeq" id="WP_015229612.1">
    <property type="nucleotide sequence ID" value="NC_019780.1"/>
</dbReference>
<keyword evidence="3 6" id="KW-1133">Transmembrane helix</keyword>
<dbReference type="KEGG" id="dsl:Dacsa_1968"/>
<evidence type="ECO:0000256" key="5">
    <source>
        <dbReference type="SAM" id="Coils"/>
    </source>
</evidence>
<organism evidence="8 9">
    <name type="scientific">Dactylococcopsis salina (strain PCC 8305)</name>
    <name type="common">Myxobactron salinum</name>
    <dbReference type="NCBI Taxonomy" id="13035"/>
    <lineage>
        <taxon>Bacteria</taxon>
        <taxon>Bacillati</taxon>
        <taxon>Cyanobacteriota</taxon>
        <taxon>Cyanophyceae</taxon>
        <taxon>Nodosilineales</taxon>
        <taxon>Cymatolegaceae</taxon>
        <taxon>Dactylococcopsis</taxon>
    </lineage>
</organism>
<evidence type="ECO:0000313" key="8">
    <source>
        <dbReference type="EMBL" id="AFZ50616.1"/>
    </source>
</evidence>
<name>K9YUL1_DACS8</name>
<accession>K9YUL1</accession>
<evidence type="ECO:0000259" key="7">
    <source>
        <dbReference type="Pfam" id="PF06305"/>
    </source>
</evidence>
<feature type="coiled-coil region" evidence="5">
    <location>
        <begin position="78"/>
        <end position="112"/>
    </location>
</feature>